<keyword evidence="2" id="KW-1185">Reference proteome</keyword>
<protein>
    <submittedName>
        <fullName evidence="1">Uncharacterized protein</fullName>
    </submittedName>
</protein>
<evidence type="ECO:0000313" key="1">
    <source>
        <dbReference type="EMBL" id="MFD2187209.1"/>
    </source>
</evidence>
<name>A0ABW5AW36_9FLAO</name>
<reference evidence="2" key="1">
    <citation type="journal article" date="2019" name="Int. J. Syst. Evol. Microbiol.">
        <title>The Global Catalogue of Microorganisms (GCM) 10K type strain sequencing project: providing services to taxonomists for standard genome sequencing and annotation.</title>
        <authorList>
            <consortium name="The Broad Institute Genomics Platform"/>
            <consortium name="The Broad Institute Genome Sequencing Center for Infectious Disease"/>
            <person name="Wu L."/>
            <person name="Ma J."/>
        </authorList>
    </citation>
    <scope>NUCLEOTIDE SEQUENCE [LARGE SCALE GENOMIC DNA]</scope>
    <source>
        <strain evidence="2">DT92</strain>
    </source>
</reference>
<sequence>MIRYKYQLIDSSPGGTKEEGTGSITDLERVIPLEILSILHLYEDDKGSIDLKIQAGNEYFEITKVQ</sequence>
<dbReference type="RefSeq" id="WP_378320206.1">
    <property type="nucleotide sequence ID" value="NZ_JBHUHY010000009.1"/>
</dbReference>
<gene>
    <name evidence="1" type="ORF">ACFSJT_10460</name>
</gene>
<dbReference type="EMBL" id="JBHUHY010000009">
    <property type="protein sequence ID" value="MFD2187209.1"/>
    <property type="molecule type" value="Genomic_DNA"/>
</dbReference>
<dbReference type="Proteomes" id="UP001597344">
    <property type="component" value="Unassembled WGS sequence"/>
</dbReference>
<evidence type="ECO:0000313" key="2">
    <source>
        <dbReference type="Proteomes" id="UP001597344"/>
    </source>
</evidence>
<organism evidence="1 2">
    <name type="scientific">Aquimarina celericrescens</name>
    <dbReference type="NCBI Taxonomy" id="1964542"/>
    <lineage>
        <taxon>Bacteria</taxon>
        <taxon>Pseudomonadati</taxon>
        <taxon>Bacteroidota</taxon>
        <taxon>Flavobacteriia</taxon>
        <taxon>Flavobacteriales</taxon>
        <taxon>Flavobacteriaceae</taxon>
        <taxon>Aquimarina</taxon>
    </lineage>
</organism>
<proteinExistence type="predicted"/>
<comment type="caution">
    <text evidence="1">The sequence shown here is derived from an EMBL/GenBank/DDBJ whole genome shotgun (WGS) entry which is preliminary data.</text>
</comment>
<accession>A0ABW5AW36</accession>